<dbReference type="GO" id="GO:0016926">
    <property type="term" value="P:protein desumoylation"/>
    <property type="evidence" value="ECO:0007669"/>
    <property type="project" value="UniProtKB-ARBA"/>
</dbReference>
<dbReference type="PROSITE" id="PS50600">
    <property type="entry name" value="ULP_PROTEASE"/>
    <property type="match status" value="1"/>
</dbReference>
<comment type="similarity">
    <text evidence="1">Belongs to the peptidase C48 family.</text>
</comment>
<evidence type="ECO:0000313" key="8">
    <source>
        <dbReference type="Proteomes" id="UP000092460"/>
    </source>
</evidence>
<evidence type="ECO:0000256" key="2">
    <source>
        <dbReference type="ARBA" id="ARBA00022441"/>
    </source>
</evidence>
<dbReference type="GO" id="GO:0006508">
    <property type="term" value="P:proteolysis"/>
    <property type="evidence" value="ECO:0007669"/>
    <property type="project" value="UniProtKB-KW"/>
</dbReference>
<keyword evidence="8" id="KW-1185">Reference proteome</keyword>
<dbReference type="STRING" id="67801.A0A1B0ALC2"/>
<dbReference type="PANTHER" id="PTHR46915:SF2">
    <property type="entry name" value="UBIQUITIN-LIKE PROTEASE 4"/>
    <property type="match status" value="1"/>
</dbReference>
<reference evidence="7" key="2">
    <citation type="submission" date="2020-05" db="UniProtKB">
        <authorList>
            <consortium name="EnsemblMetazoa"/>
        </authorList>
    </citation>
    <scope>IDENTIFICATION</scope>
    <source>
        <strain evidence="7">IAEA</strain>
    </source>
</reference>
<dbReference type="SUPFAM" id="SSF117281">
    <property type="entry name" value="Kelch motif"/>
    <property type="match status" value="1"/>
</dbReference>
<evidence type="ECO:0000259" key="6">
    <source>
        <dbReference type="PROSITE" id="PS50600"/>
    </source>
</evidence>
<evidence type="ECO:0000256" key="3">
    <source>
        <dbReference type="ARBA" id="ARBA00022670"/>
    </source>
</evidence>
<keyword evidence="3" id="KW-0645">Protease</keyword>
<keyword evidence="5" id="KW-0788">Thiol protease</keyword>
<dbReference type="InterPro" id="IPR015915">
    <property type="entry name" value="Kelch-typ_b-propeller"/>
</dbReference>
<dbReference type="Gene3D" id="3.40.395.10">
    <property type="entry name" value="Adenoviral Proteinase, Chain A"/>
    <property type="match status" value="1"/>
</dbReference>
<dbReference type="EMBL" id="JXJN01030849">
    <property type="status" value="NOT_ANNOTATED_CDS"/>
    <property type="molecule type" value="Genomic_DNA"/>
</dbReference>
<dbReference type="Pfam" id="PF02902">
    <property type="entry name" value="Peptidase_C48"/>
    <property type="match status" value="1"/>
</dbReference>
<proteinExistence type="inferred from homology"/>
<dbReference type="Pfam" id="PF01344">
    <property type="entry name" value="Kelch_1"/>
    <property type="match status" value="1"/>
</dbReference>
<dbReference type="SMART" id="SM00612">
    <property type="entry name" value="Kelch"/>
    <property type="match status" value="1"/>
</dbReference>
<dbReference type="AlphaFoldDB" id="A0A1B0ALC2"/>
<feature type="domain" description="Ubiquitin-like protease family profile" evidence="6">
    <location>
        <begin position="1"/>
        <end position="173"/>
    </location>
</feature>
<keyword evidence="4" id="KW-0378">Hydrolase</keyword>
<dbReference type="GO" id="GO:0008234">
    <property type="term" value="F:cysteine-type peptidase activity"/>
    <property type="evidence" value="ECO:0007669"/>
    <property type="project" value="UniProtKB-KW"/>
</dbReference>
<dbReference type="PANTHER" id="PTHR46915">
    <property type="entry name" value="UBIQUITIN-LIKE PROTEASE 4-RELATED"/>
    <property type="match status" value="1"/>
</dbReference>
<sequence>MDRQFTAYAKIDIQSSDFQRLVEVYAQWLLRERVTEEVRNQVHLFSPFQYNKITQKSPNWELLRQQASRNKVLDKRCLIIPVCEQSHWRLFVVAHTDVASKKGAILLIDSLAGYPNSVIAANVRQYAAFLNMVKHGYEIDLDQQTMPLIKAPVPRQYNQVDCWVLLLQNLECYLRQGKTSRDPLTLPETWDTGAEAPQTRIKIAAVQFCNSLVSVHNGVYSVGGFNRGALKTAECYDPASKRCSYVAPMNNSRHGFGIYTCNDIIYVV</sequence>
<dbReference type="InterPro" id="IPR006652">
    <property type="entry name" value="Kelch_1"/>
</dbReference>
<evidence type="ECO:0000256" key="4">
    <source>
        <dbReference type="ARBA" id="ARBA00022801"/>
    </source>
</evidence>
<accession>A0A1B0ALC2</accession>
<evidence type="ECO:0000256" key="1">
    <source>
        <dbReference type="ARBA" id="ARBA00005234"/>
    </source>
</evidence>
<evidence type="ECO:0000313" key="7">
    <source>
        <dbReference type="EnsemblMetazoa" id="GPPI000713-PA"/>
    </source>
</evidence>
<dbReference type="SUPFAM" id="SSF54001">
    <property type="entry name" value="Cysteine proteinases"/>
    <property type="match status" value="1"/>
</dbReference>
<protein>
    <recommendedName>
        <fullName evidence="6">Ubiquitin-like protease family profile domain-containing protein</fullName>
    </recommendedName>
</protein>
<organism evidence="7 8">
    <name type="scientific">Glossina palpalis gambiensis</name>
    <dbReference type="NCBI Taxonomy" id="67801"/>
    <lineage>
        <taxon>Eukaryota</taxon>
        <taxon>Metazoa</taxon>
        <taxon>Ecdysozoa</taxon>
        <taxon>Arthropoda</taxon>
        <taxon>Hexapoda</taxon>
        <taxon>Insecta</taxon>
        <taxon>Pterygota</taxon>
        <taxon>Neoptera</taxon>
        <taxon>Endopterygota</taxon>
        <taxon>Diptera</taxon>
        <taxon>Brachycera</taxon>
        <taxon>Muscomorpha</taxon>
        <taxon>Hippoboscoidea</taxon>
        <taxon>Glossinidae</taxon>
        <taxon>Glossina</taxon>
    </lineage>
</organism>
<dbReference type="EnsemblMetazoa" id="GPPI000713-RA">
    <property type="protein sequence ID" value="GPPI000713-PA"/>
    <property type="gene ID" value="GPPI000713"/>
</dbReference>
<dbReference type="InterPro" id="IPR038765">
    <property type="entry name" value="Papain-like_cys_pep_sf"/>
</dbReference>
<name>A0A1B0ALC2_9MUSC</name>
<evidence type="ECO:0000256" key="5">
    <source>
        <dbReference type="ARBA" id="ARBA00022807"/>
    </source>
</evidence>
<reference evidence="8" key="1">
    <citation type="submission" date="2015-01" db="EMBL/GenBank/DDBJ databases">
        <authorList>
            <person name="Aksoy S."/>
            <person name="Warren W."/>
            <person name="Wilson R.K."/>
        </authorList>
    </citation>
    <scope>NUCLEOTIDE SEQUENCE [LARGE SCALE GENOMIC DNA]</scope>
    <source>
        <strain evidence="8">IAEA</strain>
    </source>
</reference>
<dbReference type="Proteomes" id="UP000092460">
    <property type="component" value="Unassembled WGS sequence"/>
</dbReference>
<keyword evidence="2" id="KW-0880">Kelch repeat</keyword>
<dbReference type="InterPro" id="IPR003653">
    <property type="entry name" value="Peptidase_C48_C"/>
</dbReference>
<dbReference type="VEuPathDB" id="VectorBase:GPPI000713"/>